<dbReference type="GO" id="GO:0005886">
    <property type="term" value="C:plasma membrane"/>
    <property type="evidence" value="ECO:0007669"/>
    <property type="project" value="TreeGrafter"/>
</dbReference>
<feature type="domain" description="Cytochrome c assembly protein" evidence="9">
    <location>
        <begin position="81"/>
        <end position="301"/>
    </location>
</feature>
<evidence type="ECO:0000259" key="9">
    <source>
        <dbReference type="Pfam" id="PF01578"/>
    </source>
</evidence>
<evidence type="ECO:0000313" key="10">
    <source>
        <dbReference type="EMBL" id="AHZ11044.1"/>
    </source>
</evidence>
<evidence type="ECO:0000256" key="1">
    <source>
        <dbReference type="ARBA" id="ARBA00004141"/>
    </source>
</evidence>
<accession>A0A024B371</accession>
<dbReference type="GeneID" id="19523841"/>
<protein>
    <recommendedName>
        <fullName evidence="8">Cytochrome c biogenesis protein CcsA</fullName>
    </recommendedName>
</protein>
<evidence type="ECO:0000256" key="3">
    <source>
        <dbReference type="ARBA" id="ARBA00022692"/>
    </source>
</evidence>
<comment type="subcellular location">
    <subcellularLocation>
        <location evidence="1">Membrane</location>
        <topology evidence="1">Multi-pass membrane protein</topology>
    </subcellularLocation>
    <subcellularLocation>
        <location evidence="8">Plastid</location>
        <location evidence="8">Chloroplast thylakoid membrane</location>
        <topology evidence="8">Multi-pass membrane protein</topology>
    </subcellularLocation>
</comment>
<evidence type="ECO:0000256" key="2">
    <source>
        <dbReference type="ARBA" id="ARBA00005840"/>
    </source>
</evidence>
<dbReference type="NCBIfam" id="TIGR03144">
    <property type="entry name" value="cytochr_II_ccsB"/>
    <property type="match status" value="1"/>
</dbReference>
<dbReference type="RefSeq" id="YP_009033661.1">
    <property type="nucleotide sequence ID" value="NC_024167.1"/>
</dbReference>
<dbReference type="GO" id="GO:0017004">
    <property type="term" value="P:cytochrome complex assembly"/>
    <property type="evidence" value="ECO:0007669"/>
    <property type="project" value="UniProtKB-UniRule"/>
</dbReference>
<keyword evidence="3 8" id="KW-0812">Transmembrane</keyword>
<feature type="transmembrane region" description="Helical" evidence="8">
    <location>
        <begin position="112"/>
        <end position="131"/>
    </location>
</feature>
<gene>
    <name evidence="8 10" type="primary">ccsA</name>
</gene>
<comment type="function">
    <text evidence="8">Required during biogenesis of c-type cytochromes (cytochrome c6 and cytochrome f) at the step of heme attachment.</text>
</comment>
<evidence type="ECO:0000256" key="8">
    <source>
        <dbReference type="HAMAP-Rule" id="MF_01391"/>
    </source>
</evidence>
<dbReference type="EMBL" id="KJ461680">
    <property type="protein sequence ID" value="AHZ11044.1"/>
    <property type="molecule type" value="Genomic_DNA"/>
</dbReference>
<keyword evidence="7 8" id="KW-0472">Membrane</keyword>
<feature type="transmembrane region" description="Helical" evidence="8">
    <location>
        <begin position="151"/>
        <end position="177"/>
    </location>
</feature>
<comment type="similarity">
    <text evidence="2">Belongs to the CcmC/CycZ/HelC family.</text>
</comment>
<organism evidence="10">
    <name type="scientific">Klebsormidium flaccidum</name>
    <name type="common">Filamentous green alga</name>
    <name type="synonym">Ulothrix flaccida</name>
    <dbReference type="NCBI Taxonomy" id="3175"/>
    <lineage>
        <taxon>Eukaryota</taxon>
        <taxon>Viridiplantae</taxon>
        <taxon>Streptophyta</taxon>
        <taxon>Klebsormidiophyceae</taxon>
        <taxon>Klebsormidiales</taxon>
        <taxon>Klebsormidiaceae</taxon>
        <taxon>Klebsormidium</taxon>
    </lineage>
</organism>
<evidence type="ECO:0000256" key="4">
    <source>
        <dbReference type="ARBA" id="ARBA00022748"/>
    </source>
</evidence>
<name>A0A024B371_KLEFL</name>
<keyword evidence="10" id="KW-0150">Chloroplast</keyword>
<dbReference type="InterPro" id="IPR017562">
    <property type="entry name" value="Cyt_c_biogenesis_CcsA"/>
</dbReference>
<comment type="similarity">
    <text evidence="8">Belongs to the CcmF/CycK/Ccl1/NrfE/CcsA family.</text>
</comment>
<reference evidence="10" key="1">
    <citation type="journal article" date="2014" name="Genome Biol. Evol.">
        <title>Analyses of charophyte chloroplast genomes help characterize the ancestral chloroplast genome of land plants.</title>
        <authorList>
            <person name="Civan P."/>
            <person name="Foster P.G."/>
            <person name="Embley M.T."/>
            <person name="Seneca A."/>
            <person name="Cox C.J."/>
        </authorList>
    </citation>
    <scope>NUCLEOTIDE SEQUENCE</scope>
</reference>
<keyword evidence="4 8" id="KW-0201">Cytochrome c-type biogenesis</keyword>
<feature type="transmembrane region" description="Helical" evidence="8">
    <location>
        <begin position="276"/>
        <end position="296"/>
    </location>
</feature>
<dbReference type="InterPro" id="IPR002541">
    <property type="entry name" value="Cyt_c_assembly"/>
</dbReference>
<keyword evidence="5 8" id="KW-1133">Transmembrane helix</keyword>
<sequence>MNYFGFESILQNACFISLFFATLLSWWETTFTNFFNKGIKNYYEKNKAKIIFKSRIFVWLSSLFLGTTLIARWFISQHAPLSNLYESLLWLCWGIITFGLLSNRVEITHPSVVASMSSSALLISAFANLSLPLSMQTPTYLIPALQSNWLLMHVSVMMFSYSCLFCGSLVSLIFLAVSKKNLKASFSLQLLNYTFVKKEKNFLFLKILDQLSVRSITTGFCLLTIGILSGAVWANEAWGSYWSWDPKETWAFITWLVFATYLHLRVFQRWEGFKSAILASFGLITLWICYFGLNWLGQGLHTYGLFINTI</sequence>
<keyword evidence="10" id="KW-0934">Plastid</keyword>
<dbReference type="GO" id="GO:0015232">
    <property type="term" value="F:heme transmembrane transporter activity"/>
    <property type="evidence" value="ECO:0007669"/>
    <property type="project" value="InterPro"/>
</dbReference>
<dbReference type="Pfam" id="PF01578">
    <property type="entry name" value="Cytochrom_C_asm"/>
    <property type="match status" value="1"/>
</dbReference>
<feature type="transmembrane region" description="Helical" evidence="8">
    <location>
        <begin position="56"/>
        <end position="75"/>
    </location>
</feature>
<proteinExistence type="inferred from homology"/>
<dbReference type="AlphaFoldDB" id="A0A024B371"/>
<evidence type="ECO:0000256" key="5">
    <source>
        <dbReference type="ARBA" id="ARBA00022989"/>
    </source>
</evidence>
<keyword evidence="6 8" id="KW-0793">Thylakoid</keyword>
<comment type="subunit">
    <text evidence="8">May interact with Ccs1.</text>
</comment>
<dbReference type="PANTHER" id="PTHR30071">
    <property type="entry name" value="HEME EXPORTER PROTEIN C"/>
    <property type="match status" value="1"/>
</dbReference>
<dbReference type="PANTHER" id="PTHR30071:SF1">
    <property type="entry name" value="CYTOCHROME B_B6 PROTEIN-RELATED"/>
    <property type="match status" value="1"/>
</dbReference>
<geneLocation type="chloroplast" evidence="10"/>
<dbReference type="InterPro" id="IPR045062">
    <property type="entry name" value="Cyt_c_biogenesis_CcsA/CcmC"/>
</dbReference>
<evidence type="ECO:0000256" key="6">
    <source>
        <dbReference type="ARBA" id="ARBA00023078"/>
    </source>
</evidence>
<dbReference type="HAMAP" id="MF_01391">
    <property type="entry name" value="CytC_CcsA"/>
    <property type="match status" value="1"/>
</dbReference>
<evidence type="ECO:0000256" key="7">
    <source>
        <dbReference type="ARBA" id="ARBA00023136"/>
    </source>
</evidence>
<feature type="transmembrane region" description="Helical" evidence="8">
    <location>
        <begin position="249"/>
        <end position="264"/>
    </location>
</feature>
<dbReference type="PRINTS" id="PR01386">
    <property type="entry name" value="CCMCBIOGNSIS"/>
</dbReference>
<feature type="transmembrane region" description="Helical" evidence="8">
    <location>
        <begin position="15"/>
        <end position="35"/>
    </location>
</feature>
<feature type="transmembrane region" description="Helical" evidence="8">
    <location>
        <begin position="87"/>
        <end position="105"/>
    </location>
</feature>
<feature type="transmembrane region" description="Helical" evidence="8">
    <location>
        <begin position="211"/>
        <end position="234"/>
    </location>
</feature>
<dbReference type="GO" id="GO:0020037">
    <property type="term" value="F:heme binding"/>
    <property type="evidence" value="ECO:0007669"/>
    <property type="project" value="InterPro"/>
</dbReference>
<dbReference type="GO" id="GO:0009535">
    <property type="term" value="C:chloroplast thylakoid membrane"/>
    <property type="evidence" value="ECO:0007669"/>
    <property type="project" value="UniProtKB-SubCell"/>
</dbReference>
<dbReference type="InterPro" id="IPR003557">
    <property type="entry name" value="Cyt_c_biogenesis_CcmC"/>
</dbReference>